<dbReference type="GeneID" id="89928558"/>
<evidence type="ECO:0000313" key="3">
    <source>
        <dbReference type="Proteomes" id="UP001337655"/>
    </source>
</evidence>
<sequence length="388" mass="41633">MALHVASPTPLSTASLFDDDWKNCGGDIGDLGAIAAFNDTFYAHRFGSSNQTGPGSEIDPQLLSSAPSPASTHTAFDSYSHDHQNVGSLDTSMFGFYAPSNSSHGAVPAASPYLQQTWGPFGPPHQQRSFQTSPHLHPQLHRRSISEPPEQHHMPWPPQPQPVPTFTRSGTPLGIPRQMNGQINRASSKRQPPYRQHFSVAKRQAPRQERYQLRRTQTQPIRGPGGPTSVPPSHVHQSPPVPQMMMSQPALMPPPPPPPPQAQMVSSRVCTPGPPPAHGLNEDNTNGHASPSPTSGPAQRQIGVQIPLTLDELKAMIKGAVQEAVKASLAELSRGTASAPVDETAASEETAGSEVPSATDEDKDDDTIQVCYGMEGVRNSIEVDDGLF</sequence>
<feature type="compositionally biased region" description="Polar residues" evidence="1">
    <location>
        <begin position="179"/>
        <end position="190"/>
    </location>
</feature>
<evidence type="ECO:0000256" key="1">
    <source>
        <dbReference type="SAM" id="MobiDB-lite"/>
    </source>
</evidence>
<feature type="region of interest" description="Disordered" evidence="1">
    <location>
        <begin position="146"/>
        <end position="299"/>
    </location>
</feature>
<dbReference type="EMBL" id="JAVRRT010000011">
    <property type="protein sequence ID" value="KAK5167523.1"/>
    <property type="molecule type" value="Genomic_DNA"/>
</dbReference>
<gene>
    <name evidence="2" type="ORF">LTR77_007222</name>
</gene>
<feature type="region of interest" description="Disordered" evidence="1">
    <location>
        <begin position="51"/>
        <end position="78"/>
    </location>
</feature>
<proteinExistence type="predicted"/>
<keyword evidence="3" id="KW-1185">Reference proteome</keyword>
<feature type="compositionally biased region" description="Pro residues" evidence="1">
    <location>
        <begin position="251"/>
        <end position="261"/>
    </location>
</feature>
<protein>
    <submittedName>
        <fullName evidence="2">Uncharacterized protein</fullName>
    </submittedName>
</protein>
<feature type="compositionally biased region" description="Low complexity" evidence="1">
    <location>
        <begin position="343"/>
        <end position="354"/>
    </location>
</feature>
<feature type="compositionally biased region" description="Polar residues" evidence="1">
    <location>
        <begin position="282"/>
        <end position="298"/>
    </location>
</feature>
<feature type="region of interest" description="Disordered" evidence="1">
    <location>
        <begin position="332"/>
        <end position="365"/>
    </location>
</feature>
<reference evidence="2 3" key="1">
    <citation type="submission" date="2023-08" db="EMBL/GenBank/DDBJ databases">
        <title>Black Yeasts Isolated from many extreme environments.</title>
        <authorList>
            <person name="Coleine C."/>
            <person name="Stajich J.E."/>
            <person name="Selbmann L."/>
        </authorList>
    </citation>
    <scope>NUCLEOTIDE SEQUENCE [LARGE SCALE GENOMIC DNA]</scope>
    <source>
        <strain evidence="2 3">CCFEE 5935</strain>
    </source>
</reference>
<dbReference type="Proteomes" id="UP001337655">
    <property type="component" value="Unassembled WGS sequence"/>
</dbReference>
<dbReference type="AlphaFoldDB" id="A0AAV9P4U7"/>
<comment type="caution">
    <text evidence="2">The sequence shown here is derived from an EMBL/GenBank/DDBJ whole genome shotgun (WGS) entry which is preliminary data.</text>
</comment>
<accession>A0AAV9P4U7</accession>
<feature type="compositionally biased region" description="Low complexity" evidence="1">
    <location>
        <begin position="231"/>
        <end position="250"/>
    </location>
</feature>
<dbReference type="RefSeq" id="XP_064657229.1">
    <property type="nucleotide sequence ID" value="XM_064804459.1"/>
</dbReference>
<organism evidence="2 3">
    <name type="scientific">Saxophila tyrrhenica</name>
    <dbReference type="NCBI Taxonomy" id="1690608"/>
    <lineage>
        <taxon>Eukaryota</taxon>
        <taxon>Fungi</taxon>
        <taxon>Dikarya</taxon>
        <taxon>Ascomycota</taxon>
        <taxon>Pezizomycotina</taxon>
        <taxon>Dothideomycetes</taxon>
        <taxon>Dothideomycetidae</taxon>
        <taxon>Mycosphaerellales</taxon>
        <taxon>Extremaceae</taxon>
        <taxon>Saxophila</taxon>
    </lineage>
</organism>
<feature type="compositionally biased region" description="Low complexity" evidence="1">
    <location>
        <begin position="62"/>
        <end position="71"/>
    </location>
</feature>
<name>A0AAV9P4U7_9PEZI</name>
<evidence type="ECO:0000313" key="2">
    <source>
        <dbReference type="EMBL" id="KAK5167523.1"/>
    </source>
</evidence>